<dbReference type="Gene3D" id="2.60.120.10">
    <property type="entry name" value="Jelly Rolls"/>
    <property type="match status" value="1"/>
</dbReference>
<proteinExistence type="predicted"/>
<dbReference type="PROSITE" id="PS51063">
    <property type="entry name" value="HTH_CRP_2"/>
    <property type="match status" value="1"/>
</dbReference>
<sequence length="245" mass="28170">MVRHFMHYADLDKKEIDLLDTLERSPEHLTPGEVLWLEGTSADELAVVSQGWAYSFYSLEDGTRLILDIYLPGDVIGLREFATSEHLASVETITECTICRFPHKHLTDVFQQSSKLTRVFFAVASTQQSILVERMINLGRRDAVGKIAHFLCEMHTRLQRTNDDLHGQFRLPLSQQMLADIMGLSAVHVSRVFSQLRNEALVERERHRIRIPDLERLIQFAGFNHNYLGTRAIIQNRDQDHFGAT</sequence>
<dbReference type="PANTHER" id="PTHR24567:SF26">
    <property type="entry name" value="REGULATORY PROTEIN YEIL"/>
    <property type="match status" value="1"/>
</dbReference>
<evidence type="ECO:0000256" key="2">
    <source>
        <dbReference type="ARBA" id="ARBA00023125"/>
    </source>
</evidence>
<evidence type="ECO:0000313" key="5">
    <source>
        <dbReference type="EMBL" id="QEL12679.1"/>
    </source>
</evidence>
<name>A0A5C1A6E2_9GAMM</name>
<dbReference type="InterPro" id="IPR018490">
    <property type="entry name" value="cNMP-bd_dom_sf"/>
</dbReference>
<dbReference type="OrthoDB" id="9126850at2"/>
<dbReference type="GO" id="GO:0003700">
    <property type="term" value="F:DNA-binding transcription factor activity"/>
    <property type="evidence" value="ECO:0007669"/>
    <property type="project" value="TreeGrafter"/>
</dbReference>
<dbReference type="Pfam" id="PF00027">
    <property type="entry name" value="cNMP_binding"/>
    <property type="match status" value="1"/>
</dbReference>
<gene>
    <name evidence="5" type="ORF">FY550_02215</name>
</gene>
<dbReference type="GO" id="GO:0005829">
    <property type="term" value="C:cytosol"/>
    <property type="evidence" value="ECO:0007669"/>
    <property type="project" value="TreeGrafter"/>
</dbReference>
<dbReference type="PANTHER" id="PTHR24567">
    <property type="entry name" value="CRP FAMILY TRANSCRIPTIONAL REGULATORY PROTEIN"/>
    <property type="match status" value="1"/>
</dbReference>
<protein>
    <submittedName>
        <fullName evidence="5">Crp/Fnr family transcriptional regulator</fullName>
    </submittedName>
</protein>
<dbReference type="KEGG" id="kuy:FY550_02215"/>
<dbReference type="SMART" id="SM00100">
    <property type="entry name" value="cNMP"/>
    <property type="match status" value="1"/>
</dbReference>
<dbReference type="InterPro" id="IPR050397">
    <property type="entry name" value="Env_Response_Regulators"/>
</dbReference>
<dbReference type="Pfam" id="PF13545">
    <property type="entry name" value="HTH_Crp_2"/>
    <property type="match status" value="1"/>
</dbReference>
<evidence type="ECO:0000256" key="1">
    <source>
        <dbReference type="ARBA" id="ARBA00023015"/>
    </source>
</evidence>
<dbReference type="SUPFAM" id="SSF51206">
    <property type="entry name" value="cAMP-binding domain-like"/>
    <property type="match status" value="1"/>
</dbReference>
<accession>A0A5C1A6E2</accession>
<keyword evidence="6" id="KW-1185">Reference proteome</keyword>
<keyword evidence="2" id="KW-0238">DNA-binding</keyword>
<evidence type="ECO:0000313" key="6">
    <source>
        <dbReference type="Proteomes" id="UP000322553"/>
    </source>
</evidence>
<dbReference type="SMART" id="SM00419">
    <property type="entry name" value="HTH_CRP"/>
    <property type="match status" value="1"/>
</dbReference>
<keyword evidence="3" id="KW-0804">Transcription</keyword>
<dbReference type="CDD" id="cd00038">
    <property type="entry name" value="CAP_ED"/>
    <property type="match status" value="1"/>
</dbReference>
<dbReference type="AlphaFoldDB" id="A0A5C1A6E2"/>
<dbReference type="InterPro" id="IPR014710">
    <property type="entry name" value="RmlC-like_jellyroll"/>
</dbReference>
<evidence type="ECO:0000259" key="4">
    <source>
        <dbReference type="PROSITE" id="PS51063"/>
    </source>
</evidence>
<dbReference type="InterPro" id="IPR012318">
    <property type="entry name" value="HTH_CRP"/>
</dbReference>
<dbReference type="Gene3D" id="1.10.10.10">
    <property type="entry name" value="Winged helix-like DNA-binding domain superfamily/Winged helix DNA-binding domain"/>
    <property type="match status" value="1"/>
</dbReference>
<dbReference type="InterPro" id="IPR036388">
    <property type="entry name" value="WH-like_DNA-bd_sf"/>
</dbReference>
<evidence type="ECO:0000256" key="3">
    <source>
        <dbReference type="ARBA" id="ARBA00023163"/>
    </source>
</evidence>
<dbReference type="SUPFAM" id="SSF46785">
    <property type="entry name" value="Winged helix' DNA-binding domain"/>
    <property type="match status" value="1"/>
</dbReference>
<dbReference type="Proteomes" id="UP000322553">
    <property type="component" value="Chromosome"/>
</dbReference>
<dbReference type="EMBL" id="CP043420">
    <property type="protein sequence ID" value="QEL12679.1"/>
    <property type="molecule type" value="Genomic_DNA"/>
</dbReference>
<organism evidence="5 6">
    <name type="scientific">Kushneria phosphatilytica</name>
    <dbReference type="NCBI Taxonomy" id="657387"/>
    <lineage>
        <taxon>Bacteria</taxon>
        <taxon>Pseudomonadati</taxon>
        <taxon>Pseudomonadota</taxon>
        <taxon>Gammaproteobacteria</taxon>
        <taxon>Oceanospirillales</taxon>
        <taxon>Halomonadaceae</taxon>
        <taxon>Kushneria</taxon>
    </lineage>
</organism>
<dbReference type="GO" id="GO:0003677">
    <property type="term" value="F:DNA binding"/>
    <property type="evidence" value="ECO:0007669"/>
    <property type="project" value="UniProtKB-KW"/>
</dbReference>
<reference evidence="5 6" key="1">
    <citation type="submission" date="2019-08" db="EMBL/GenBank/DDBJ databases">
        <title>Complete genome sequence of Kushneria sp. YCWA18, a halophilic phosphate-solubilizing bacterium isolated from Daqiao saltern in China.</title>
        <authorList>
            <person name="Du G.-X."/>
            <person name="Qu L.-Y."/>
        </authorList>
    </citation>
    <scope>NUCLEOTIDE SEQUENCE [LARGE SCALE GENOMIC DNA]</scope>
    <source>
        <strain evidence="5 6">YCWA18</strain>
    </source>
</reference>
<keyword evidence="1" id="KW-0805">Transcription regulation</keyword>
<feature type="domain" description="HTH crp-type" evidence="4">
    <location>
        <begin position="141"/>
        <end position="215"/>
    </location>
</feature>
<dbReference type="InterPro" id="IPR036390">
    <property type="entry name" value="WH_DNA-bd_sf"/>
</dbReference>
<dbReference type="InterPro" id="IPR000595">
    <property type="entry name" value="cNMP-bd_dom"/>
</dbReference>